<dbReference type="PIRSF" id="PIRSF036409">
    <property type="entry name" value="EutP_PduV"/>
    <property type="match status" value="1"/>
</dbReference>
<evidence type="ECO:0000313" key="2">
    <source>
        <dbReference type="EMBL" id="SET49056.1"/>
    </source>
</evidence>
<sequence length="141" mass="15447">MKKIILIGASGCGKTTLAQAINQLPLIYKKTQTVEHICHVLDTPGEYIENRNYYSALIVSSNDSDIVGLVQDATKIETVFPPNFATMFTKPVVGIITKVDCFNKKAKIAEKLLKNAGAQRVFKVSSLTGEGIKEITLFLTN</sequence>
<accession>A0A1I0EUG0</accession>
<evidence type="ECO:0000256" key="1">
    <source>
        <dbReference type="PIRNR" id="PIRNR036409"/>
    </source>
</evidence>
<dbReference type="RefSeq" id="WP_090444670.1">
    <property type="nucleotide sequence ID" value="NZ_FOHU01000012.1"/>
</dbReference>
<keyword evidence="1" id="KW-0547">Nucleotide-binding</keyword>
<gene>
    <name evidence="2" type="ORF">SAMN05660297_02554</name>
</gene>
<dbReference type="PANTHER" id="PTHR40453:SF1">
    <property type="entry name" value="PROTEIN YOEF"/>
    <property type="match status" value="1"/>
</dbReference>
<dbReference type="PANTHER" id="PTHR40453">
    <property type="entry name" value="PROTEIN YOEF"/>
    <property type="match status" value="1"/>
</dbReference>
<comment type="similarity">
    <text evidence="1">Belongs to the EutP/PduV family.</text>
</comment>
<proteinExistence type="inferred from homology"/>
<organism evidence="2 3">
    <name type="scientific">Natronincola peptidivorans</name>
    <dbReference type="NCBI Taxonomy" id="426128"/>
    <lineage>
        <taxon>Bacteria</taxon>
        <taxon>Bacillati</taxon>
        <taxon>Bacillota</taxon>
        <taxon>Clostridia</taxon>
        <taxon>Peptostreptococcales</taxon>
        <taxon>Natronincolaceae</taxon>
        <taxon>Natronincola</taxon>
    </lineage>
</organism>
<dbReference type="Gene3D" id="3.40.50.300">
    <property type="entry name" value="P-loop containing nucleotide triphosphate hydrolases"/>
    <property type="match status" value="1"/>
</dbReference>
<dbReference type="NCBIfam" id="TIGR02528">
    <property type="entry name" value="EutP"/>
    <property type="match status" value="1"/>
</dbReference>
<dbReference type="STRING" id="426128.SAMN05660297_02554"/>
<dbReference type="InterPro" id="IPR027417">
    <property type="entry name" value="P-loop_NTPase"/>
</dbReference>
<dbReference type="Proteomes" id="UP000199568">
    <property type="component" value="Unassembled WGS sequence"/>
</dbReference>
<name>A0A1I0EUG0_9FIRM</name>
<dbReference type="EMBL" id="FOHU01000012">
    <property type="protein sequence ID" value="SET49056.1"/>
    <property type="molecule type" value="Genomic_DNA"/>
</dbReference>
<dbReference type="CDD" id="cd00882">
    <property type="entry name" value="Ras_like_GTPase"/>
    <property type="match status" value="1"/>
</dbReference>
<reference evidence="2 3" key="1">
    <citation type="submission" date="2016-10" db="EMBL/GenBank/DDBJ databases">
        <authorList>
            <person name="de Groot N.N."/>
        </authorList>
    </citation>
    <scope>NUCLEOTIDE SEQUENCE [LARGE SCALE GENOMIC DNA]</scope>
    <source>
        <strain evidence="2 3">DSM 18979</strain>
    </source>
</reference>
<evidence type="ECO:0000313" key="3">
    <source>
        <dbReference type="Proteomes" id="UP000199568"/>
    </source>
</evidence>
<protein>
    <submittedName>
        <fullName evidence="2">Ethanolamine utilization protein EutP</fullName>
    </submittedName>
</protein>
<keyword evidence="3" id="KW-1185">Reference proteome</keyword>
<dbReference type="GO" id="GO:0005524">
    <property type="term" value="F:ATP binding"/>
    <property type="evidence" value="ECO:0007669"/>
    <property type="project" value="UniProtKB-UniRule"/>
</dbReference>
<dbReference type="Pfam" id="PF10662">
    <property type="entry name" value="PduV-EutP"/>
    <property type="match status" value="1"/>
</dbReference>
<dbReference type="InterPro" id="IPR012381">
    <property type="entry name" value="EutP_PduV"/>
</dbReference>
<dbReference type="SUPFAM" id="SSF52540">
    <property type="entry name" value="P-loop containing nucleoside triphosphate hydrolases"/>
    <property type="match status" value="1"/>
</dbReference>
<dbReference type="GO" id="GO:0006576">
    <property type="term" value="P:biogenic amine metabolic process"/>
    <property type="evidence" value="ECO:0007669"/>
    <property type="project" value="InterPro"/>
</dbReference>
<dbReference type="AlphaFoldDB" id="A0A1I0EUG0"/>
<dbReference type="OrthoDB" id="6179at2"/>